<dbReference type="Pfam" id="PF22468">
    <property type="entry name" value="ACT_9"/>
    <property type="match status" value="1"/>
</dbReference>
<evidence type="ECO:0000256" key="1">
    <source>
        <dbReference type="ARBA" id="ARBA00010122"/>
    </source>
</evidence>
<keyword evidence="5" id="KW-0067">ATP-binding</keyword>
<evidence type="ECO:0000256" key="2">
    <source>
        <dbReference type="ARBA" id="ARBA00022679"/>
    </source>
</evidence>
<dbReference type="AlphaFoldDB" id="A0A0D3JB63"/>
<dbReference type="Pfam" id="PF00696">
    <property type="entry name" value="AA_kinase"/>
    <property type="match status" value="2"/>
</dbReference>
<dbReference type="NCBIfam" id="TIGR00657">
    <property type="entry name" value="asp_kinases"/>
    <property type="match status" value="1"/>
</dbReference>
<dbReference type="InterPro" id="IPR001341">
    <property type="entry name" value="Asp_kinase"/>
</dbReference>
<evidence type="ECO:0000259" key="9">
    <source>
        <dbReference type="Pfam" id="PF00696"/>
    </source>
</evidence>
<keyword evidence="12" id="KW-1185">Reference proteome</keyword>
<dbReference type="SUPFAM" id="SSF55021">
    <property type="entry name" value="ACT-like"/>
    <property type="match status" value="2"/>
</dbReference>
<name>A0A0D3JB63_EMIH1</name>
<dbReference type="Gene3D" id="1.20.120.1320">
    <property type="entry name" value="Aspartokinase, catalytic domain"/>
    <property type="match status" value="1"/>
</dbReference>
<comment type="catalytic activity">
    <reaction evidence="6">
        <text>L-aspartate + ATP = 4-phospho-L-aspartate + ADP</text>
        <dbReference type="Rhea" id="RHEA:23776"/>
        <dbReference type="ChEBI" id="CHEBI:29991"/>
        <dbReference type="ChEBI" id="CHEBI:30616"/>
        <dbReference type="ChEBI" id="CHEBI:57535"/>
        <dbReference type="ChEBI" id="CHEBI:456216"/>
        <dbReference type="EC" id="2.7.2.4"/>
    </reaction>
</comment>
<accession>A0A0D3JB63</accession>
<protein>
    <recommendedName>
        <fullName evidence="6">Aspartokinase</fullName>
        <ecNumber evidence="6">2.7.2.4</ecNumber>
    </recommendedName>
</protein>
<feature type="domain" description="Aspartokinase ACT" evidence="10">
    <location>
        <begin position="465"/>
        <end position="512"/>
    </location>
</feature>
<comment type="pathway">
    <text evidence="7">Amino-acid biosynthesis; L-methionine biosynthesis via de novo pathway; L-homoserine from L-aspartate: step 1/3.</text>
</comment>
<evidence type="ECO:0000256" key="7">
    <source>
        <dbReference type="RuleBase" id="RU004249"/>
    </source>
</evidence>
<dbReference type="GO" id="GO:0005524">
    <property type="term" value="F:ATP binding"/>
    <property type="evidence" value="ECO:0007669"/>
    <property type="project" value="UniProtKB-KW"/>
</dbReference>
<dbReference type="GO" id="GO:0004072">
    <property type="term" value="F:aspartate kinase activity"/>
    <property type="evidence" value="ECO:0007669"/>
    <property type="project" value="UniProtKB-EC"/>
</dbReference>
<dbReference type="EC" id="2.7.2.4" evidence="6"/>
<reference evidence="12" key="1">
    <citation type="journal article" date="2013" name="Nature">
        <title>Pan genome of the phytoplankton Emiliania underpins its global distribution.</title>
        <authorList>
            <person name="Read B.A."/>
            <person name="Kegel J."/>
            <person name="Klute M.J."/>
            <person name="Kuo A."/>
            <person name="Lefebvre S.C."/>
            <person name="Maumus F."/>
            <person name="Mayer C."/>
            <person name="Miller J."/>
            <person name="Monier A."/>
            <person name="Salamov A."/>
            <person name="Young J."/>
            <person name="Aguilar M."/>
            <person name="Claverie J.M."/>
            <person name="Frickenhaus S."/>
            <person name="Gonzalez K."/>
            <person name="Herman E.K."/>
            <person name="Lin Y.C."/>
            <person name="Napier J."/>
            <person name="Ogata H."/>
            <person name="Sarno A.F."/>
            <person name="Shmutz J."/>
            <person name="Schroeder D."/>
            <person name="de Vargas C."/>
            <person name="Verret F."/>
            <person name="von Dassow P."/>
            <person name="Valentin K."/>
            <person name="Van de Peer Y."/>
            <person name="Wheeler G."/>
            <person name="Dacks J.B."/>
            <person name="Delwiche C.F."/>
            <person name="Dyhrman S.T."/>
            <person name="Glockner G."/>
            <person name="John U."/>
            <person name="Richards T."/>
            <person name="Worden A.Z."/>
            <person name="Zhang X."/>
            <person name="Grigoriev I.V."/>
            <person name="Allen A.E."/>
            <person name="Bidle K."/>
            <person name="Borodovsky M."/>
            <person name="Bowler C."/>
            <person name="Brownlee C."/>
            <person name="Cock J.M."/>
            <person name="Elias M."/>
            <person name="Gladyshev V.N."/>
            <person name="Groth M."/>
            <person name="Guda C."/>
            <person name="Hadaegh A."/>
            <person name="Iglesias-Rodriguez M.D."/>
            <person name="Jenkins J."/>
            <person name="Jones B.M."/>
            <person name="Lawson T."/>
            <person name="Leese F."/>
            <person name="Lindquist E."/>
            <person name="Lobanov A."/>
            <person name="Lomsadze A."/>
            <person name="Malik S.B."/>
            <person name="Marsh M.E."/>
            <person name="Mackinder L."/>
            <person name="Mock T."/>
            <person name="Mueller-Roeber B."/>
            <person name="Pagarete A."/>
            <person name="Parker M."/>
            <person name="Probert I."/>
            <person name="Quesneville H."/>
            <person name="Raines C."/>
            <person name="Rensing S.A."/>
            <person name="Riano-Pachon D.M."/>
            <person name="Richier S."/>
            <person name="Rokitta S."/>
            <person name="Shiraiwa Y."/>
            <person name="Soanes D.M."/>
            <person name="van der Giezen M."/>
            <person name="Wahlund T.M."/>
            <person name="Williams B."/>
            <person name="Wilson W."/>
            <person name="Wolfe G."/>
            <person name="Wurch L.L."/>
        </authorList>
    </citation>
    <scope>NUCLEOTIDE SEQUENCE</scope>
</reference>
<evidence type="ECO:0000256" key="4">
    <source>
        <dbReference type="ARBA" id="ARBA00022777"/>
    </source>
</evidence>
<dbReference type="RefSeq" id="XP_005773177.1">
    <property type="nucleotide sequence ID" value="XM_005773120.1"/>
</dbReference>
<evidence type="ECO:0000256" key="6">
    <source>
        <dbReference type="RuleBase" id="RU003448"/>
    </source>
</evidence>
<dbReference type="InterPro" id="IPR001048">
    <property type="entry name" value="Asp/Glu/Uridylate_kinase"/>
</dbReference>
<dbReference type="PaxDb" id="2903-EOD20748"/>
<keyword evidence="7" id="KW-0028">Amino-acid biosynthesis</keyword>
<keyword evidence="2 6" id="KW-0808">Transferase</keyword>
<dbReference type="eggNOG" id="KOG0456">
    <property type="taxonomic scope" value="Eukaryota"/>
</dbReference>
<proteinExistence type="inferred from homology"/>
<dbReference type="InterPro" id="IPR036393">
    <property type="entry name" value="AceGlu_kinase-like_sf"/>
</dbReference>
<evidence type="ECO:0000256" key="5">
    <source>
        <dbReference type="ARBA" id="ARBA00022840"/>
    </source>
</evidence>
<dbReference type="EnsemblProtists" id="EOD20748">
    <property type="protein sequence ID" value="EOD20748"/>
    <property type="gene ID" value="EMIHUDRAFT_75153"/>
</dbReference>
<comment type="pathway">
    <text evidence="7">Amino-acid biosynthesis; L-threonine biosynthesis; L-threonine from L-aspartate: step 1/5.</text>
</comment>
<dbReference type="UniPathway" id="UPA00051">
    <property type="reaction ID" value="UER00462"/>
</dbReference>
<keyword evidence="3" id="KW-0547">Nucleotide-binding</keyword>
<evidence type="ECO:0000259" key="10">
    <source>
        <dbReference type="Pfam" id="PF22468"/>
    </source>
</evidence>
<dbReference type="STRING" id="2903.R1CDD2"/>
<comment type="similarity">
    <text evidence="1 6">Belongs to the aspartokinase family.</text>
</comment>
<reference evidence="11" key="2">
    <citation type="submission" date="2024-10" db="UniProtKB">
        <authorList>
            <consortium name="EnsemblProtists"/>
        </authorList>
    </citation>
    <scope>IDENTIFICATION</scope>
</reference>
<dbReference type="GO" id="GO:0005829">
    <property type="term" value="C:cytosol"/>
    <property type="evidence" value="ECO:0007669"/>
    <property type="project" value="TreeGrafter"/>
</dbReference>
<dbReference type="SUPFAM" id="SSF53633">
    <property type="entry name" value="Carbamate kinase-like"/>
    <property type="match status" value="1"/>
</dbReference>
<sequence>MSRTVLLLLLLARARGALVPPPISRVVMKFGGSSVRDAERIAEVASLVRAQMVEHSVQPCLVCSAMGKTTNGLLAAADRAIDEGTVDLSTVRALHVDTLDALSISGTDASEVVELLDKCERTLEGVALLGELSPRTRDLVVSYGERLSGRVVAATLRRQGVRAQQLEAWDVGVVTTDEFGEATPLDQSWEGIAASLLPVMEEGTVPVVTGFIGKPRGRRLAGHWGRVTTLGRGGSDLTASLLGAAAGFDEVQVWKDVDGILTADTRADCGRQRARADPRICPAAAPVARVTFDEAAELAYFGAQVLHPLAMQPCRRAGVPFRAASSLVKNSYNPAAEGTLISADGSACSETRLVSAITSKNGARLRGEEQGAYGFLARVFAAFDRWRISIDVIASSEVSVSLTLNKNQLLERRSISALEHLPAGVERSEALVGLMADLEQVANVRVSGGHSIVTLIANVGCSSAVVSAVCAAMDRLGIPVQMISQGASKVNISIVVPEERAVEAVQELHRHFFEQPPDCAGAS</sequence>
<keyword evidence="8" id="KW-0732">Signal</keyword>
<dbReference type="KEGG" id="ehx:EMIHUDRAFT_75153"/>
<evidence type="ECO:0000313" key="12">
    <source>
        <dbReference type="Proteomes" id="UP000013827"/>
    </source>
</evidence>
<dbReference type="PROSITE" id="PS00324">
    <property type="entry name" value="ASPARTOKINASE"/>
    <property type="match status" value="1"/>
</dbReference>
<comment type="pathway">
    <text evidence="7">Amino-acid biosynthesis; L-lysine biosynthesis via DAP pathway; (S)-tetrahydrodipicolinate from L-aspartate: step 1/4.</text>
</comment>
<dbReference type="InterPro" id="IPR054352">
    <property type="entry name" value="ACT_Aspartokinase"/>
</dbReference>
<dbReference type="InterPro" id="IPR042199">
    <property type="entry name" value="AsparK_Bifunc_asparK/hSer_DH"/>
</dbReference>
<dbReference type="GeneID" id="17266293"/>
<feature type="signal peptide" evidence="8">
    <location>
        <begin position="1"/>
        <end position="16"/>
    </location>
</feature>
<dbReference type="Gene3D" id="3.40.1160.10">
    <property type="entry name" value="Acetylglutamate kinase-like"/>
    <property type="match status" value="1"/>
</dbReference>
<dbReference type="HOGENOM" id="CLU_009116_6_1_1"/>
<dbReference type="Gene3D" id="3.30.70.260">
    <property type="match status" value="2"/>
</dbReference>
<dbReference type="UniPathway" id="UPA00050">
    <property type="reaction ID" value="UER00461"/>
</dbReference>
<evidence type="ECO:0000313" key="11">
    <source>
        <dbReference type="EnsemblProtists" id="EOD20748"/>
    </source>
</evidence>
<evidence type="ECO:0000256" key="3">
    <source>
        <dbReference type="ARBA" id="ARBA00022741"/>
    </source>
</evidence>
<dbReference type="PANTHER" id="PTHR21499">
    <property type="entry name" value="ASPARTATE KINASE"/>
    <property type="match status" value="1"/>
</dbReference>
<feature type="chain" id="PRO_5044203266" description="Aspartokinase" evidence="8">
    <location>
        <begin position="17"/>
        <end position="523"/>
    </location>
</feature>
<dbReference type="InterPro" id="IPR018042">
    <property type="entry name" value="Aspartate_kinase_CS"/>
</dbReference>
<evidence type="ECO:0000256" key="8">
    <source>
        <dbReference type="SAM" id="SignalP"/>
    </source>
</evidence>
<dbReference type="Proteomes" id="UP000013827">
    <property type="component" value="Unassembled WGS sequence"/>
</dbReference>
<organism evidence="11 12">
    <name type="scientific">Emiliania huxleyi (strain CCMP1516)</name>
    <dbReference type="NCBI Taxonomy" id="280463"/>
    <lineage>
        <taxon>Eukaryota</taxon>
        <taxon>Haptista</taxon>
        <taxon>Haptophyta</taxon>
        <taxon>Prymnesiophyceae</taxon>
        <taxon>Isochrysidales</taxon>
        <taxon>Noelaerhabdaceae</taxon>
        <taxon>Emiliania</taxon>
    </lineage>
</organism>
<dbReference type="PANTHER" id="PTHR21499:SF59">
    <property type="entry name" value="ASPARTOKINASE"/>
    <property type="match status" value="1"/>
</dbReference>
<dbReference type="GO" id="GO:0009090">
    <property type="term" value="P:homoserine biosynthetic process"/>
    <property type="evidence" value="ECO:0007669"/>
    <property type="project" value="TreeGrafter"/>
</dbReference>
<dbReference type="UniPathway" id="UPA00034">
    <property type="reaction ID" value="UER00015"/>
</dbReference>
<keyword evidence="4 6" id="KW-0418">Kinase</keyword>
<dbReference type="InterPro" id="IPR045865">
    <property type="entry name" value="ACT-like_dom_sf"/>
</dbReference>
<feature type="domain" description="Aspartate/glutamate/uridylate kinase" evidence="9">
    <location>
        <begin position="25"/>
        <end position="268"/>
    </location>
</feature>
<feature type="domain" description="Aspartate/glutamate/uridylate kinase" evidence="9">
    <location>
        <begin position="276"/>
        <end position="320"/>
    </location>
</feature>
<dbReference type="GO" id="GO:0009089">
    <property type="term" value="P:lysine biosynthetic process via diaminopimelate"/>
    <property type="evidence" value="ECO:0007669"/>
    <property type="project" value="TreeGrafter"/>
</dbReference>